<comment type="caution">
    <text evidence="1">The sequence shown here is derived from an EMBL/GenBank/DDBJ whole genome shotgun (WGS) entry which is preliminary data.</text>
</comment>
<accession>A0A834NBS7</accession>
<dbReference type="AlphaFoldDB" id="A0A834NBS7"/>
<evidence type="ECO:0000313" key="2">
    <source>
        <dbReference type="Proteomes" id="UP000617340"/>
    </source>
</evidence>
<protein>
    <submittedName>
        <fullName evidence="1">Uncharacterized protein</fullName>
    </submittedName>
</protein>
<name>A0A834NBS7_VESGE</name>
<keyword evidence="2" id="KW-1185">Reference proteome</keyword>
<organism evidence="1 2">
    <name type="scientific">Vespula germanica</name>
    <name type="common">German yellow jacket</name>
    <name type="synonym">Paravespula germanica</name>
    <dbReference type="NCBI Taxonomy" id="30212"/>
    <lineage>
        <taxon>Eukaryota</taxon>
        <taxon>Metazoa</taxon>
        <taxon>Ecdysozoa</taxon>
        <taxon>Arthropoda</taxon>
        <taxon>Hexapoda</taxon>
        <taxon>Insecta</taxon>
        <taxon>Pterygota</taxon>
        <taxon>Neoptera</taxon>
        <taxon>Endopterygota</taxon>
        <taxon>Hymenoptera</taxon>
        <taxon>Apocrita</taxon>
        <taxon>Aculeata</taxon>
        <taxon>Vespoidea</taxon>
        <taxon>Vespidae</taxon>
        <taxon>Vespinae</taxon>
        <taxon>Vespula</taxon>
    </lineage>
</organism>
<reference evidence="1" key="1">
    <citation type="journal article" date="2020" name="G3 (Bethesda)">
        <title>High-Quality Assemblies for Three Invasive Social Wasps from the &lt;i&gt;Vespula&lt;/i&gt; Genus.</title>
        <authorList>
            <person name="Harrop T.W.R."/>
            <person name="Guhlin J."/>
            <person name="McLaughlin G.M."/>
            <person name="Permina E."/>
            <person name="Stockwell P."/>
            <person name="Gilligan J."/>
            <person name="Le Lec M.F."/>
            <person name="Gruber M.A.M."/>
            <person name="Quinn O."/>
            <person name="Lovegrove M."/>
            <person name="Duncan E.J."/>
            <person name="Remnant E.J."/>
            <person name="Van Eeckhoven J."/>
            <person name="Graham B."/>
            <person name="Knapp R.A."/>
            <person name="Langford K.W."/>
            <person name="Kronenberg Z."/>
            <person name="Press M.O."/>
            <person name="Eacker S.M."/>
            <person name="Wilson-Rankin E.E."/>
            <person name="Purcell J."/>
            <person name="Lester P.J."/>
            <person name="Dearden P.K."/>
        </authorList>
    </citation>
    <scope>NUCLEOTIDE SEQUENCE</scope>
    <source>
        <strain evidence="1">Linc-1</strain>
    </source>
</reference>
<dbReference type="EMBL" id="JACSDZ010000006">
    <property type="protein sequence ID" value="KAF7401643.1"/>
    <property type="molecule type" value="Genomic_DNA"/>
</dbReference>
<dbReference type="Proteomes" id="UP000617340">
    <property type="component" value="Unassembled WGS sequence"/>
</dbReference>
<gene>
    <name evidence="1" type="ORF">HZH68_007463</name>
</gene>
<sequence>MLEILTGTEQQAERLRTDMVIVIGLDRTQAVSESGSGGCPPEVVMAGAVLVVVVGTGSGCRACMSQVWEPRFFRSWNNWHFGYV</sequence>
<proteinExistence type="predicted"/>
<evidence type="ECO:0000313" key="1">
    <source>
        <dbReference type="EMBL" id="KAF7401643.1"/>
    </source>
</evidence>